<sequence>MSHLEIAAKLMHPSQLYLNIETLFISLPAHSMNTCSEATVKENAQCGLKRRDRRDSEQHSDRADTALGGTTSAVGNAENGPSDVACCLAGLLFKRQMTTRVSLYVIWWFVASRRSSKG</sequence>
<keyword evidence="3" id="KW-1185">Reference proteome</keyword>
<feature type="region of interest" description="Disordered" evidence="1">
    <location>
        <begin position="46"/>
        <end position="81"/>
    </location>
</feature>
<accession>A0A4C1TXN1</accession>
<protein>
    <submittedName>
        <fullName evidence="2">Uncharacterized protein</fullName>
    </submittedName>
</protein>
<gene>
    <name evidence="2" type="ORF">EVAR_93251_1</name>
</gene>
<evidence type="ECO:0000313" key="2">
    <source>
        <dbReference type="EMBL" id="GBP18823.1"/>
    </source>
</evidence>
<dbReference type="EMBL" id="BGZK01000101">
    <property type="protein sequence ID" value="GBP18823.1"/>
    <property type="molecule type" value="Genomic_DNA"/>
</dbReference>
<evidence type="ECO:0000256" key="1">
    <source>
        <dbReference type="SAM" id="MobiDB-lite"/>
    </source>
</evidence>
<dbReference type="AlphaFoldDB" id="A0A4C1TXN1"/>
<evidence type="ECO:0000313" key="3">
    <source>
        <dbReference type="Proteomes" id="UP000299102"/>
    </source>
</evidence>
<reference evidence="2 3" key="1">
    <citation type="journal article" date="2019" name="Commun. Biol.">
        <title>The bagworm genome reveals a unique fibroin gene that provides high tensile strength.</title>
        <authorList>
            <person name="Kono N."/>
            <person name="Nakamura H."/>
            <person name="Ohtoshi R."/>
            <person name="Tomita M."/>
            <person name="Numata K."/>
            <person name="Arakawa K."/>
        </authorList>
    </citation>
    <scope>NUCLEOTIDE SEQUENCE [LARGE SCALE GENOMIC DNA]</scope>
</reference>
<name>A0A4C1TXN1_EUMVA</name>
<dbReference type="Proteomes" id="UP000299102">
    <property type="component" value="Unassembled WGS sequence"/>
</dbReference>
<organism evidence="2 3">
    <name type="scientific">Eumeta variegata</name>
    <name type="common">Bagworm moth</name>
    <name type="synonym">Eumeta japonica</name>
    <dbReference type="NCBI Taxonomy" id="151549"/>
    <lineage>
        <taxon>Eukaryota</taxon>
        <taxon>Metazoa</taxon>
        <taxon>Ecdysozoa</taxon>
        <taxon>Arthropoda</taxon>
        <taxon>Hexapoda</taxon>
        <taxon>Insecta</taxon>
        <taxon>Pterygota</taxon>
        <taxon>Neoptera</taxon>
        <taxon>Endopterygota</taxon>
        <taxon>Lepidoptera</taxon>
        <taxon>Glossata</taxon>
        <taxon>Ditrysia</taxon>
        <taxon>Tineoidea</taxon>
        <taxon>Psychidae</taxon>
        <taxon>Oiketicinae</taxon>
        <taxon>Eumeta</taxon>
    </lineage>
</organism>
<comment type="caution">
    <text evidence="2">The sequence shown here is derived from an EMBL/GenBank/DDBJ whole genome shotgun (WGS) entry which is preliminary data.</text>
</comment>
<feature type="compositionally biased region" description="Basic and acidic residues" evidence="1">
    <location>
        <begin position="53"/>
        <end position="64"/>
    </location>
</feature>
<proteinExistence type="predicted"/>